<organism evidence="2">
    <name type="scientific">Leptosphaeria maculans (strain JN3 / isolate v23.1.3 / race Av1-4-5-6-7-8)</name>
    <name type="common">Blackleg fungus</name>
    <name type="synonym">Phoma lingam</name>
    <dbReference type="NCBI Taxonomy" id="985895"/>
    <lineage>
        <taxon>Eukaryota</taxon>
        <taxon>Fungi</taxon>
        <taxon>Dikarya</taxon>
        <taxon>Ascomycota</taxon>
        <taxon>Pezizomycotina</taxon>
        <taxon>Dothideomycetes</taxon>
        <taxon>Pleosporomycetidae</taxon>
        <taxon>Pleosporales</taxon>
        <taxon>Pleosporineae</taxon>
        <taxon>Leptosphaeriaceae</taxon>
        <taxon>Plenodomus</taxon>
        <taxon>Plenodomus lingam/Leptosphaeria maculans species complex</taxon>
    </lineage>
</organism>
<gene>
    <name evidence="1" type="ORF">LEMA_uP039850.1</name>
</gene>
<sequence>MACLGLLSYGSRNGIIRLSAGVFRFLILAHMNDQANESESWACNALIYLSLHASQH</sequence>
<dbReference type="HOGENOM" id="CLU_3014607_0_0_1"/>
<keyword evidence="2" id="KW-1185">Reference proteome</keyword>
<dbReference type="VEuPathDB" id="FungiDB:LEMA_uP039850.1"/>
<dbReference type="Proteomes" id="UP000002668">
    <property type="component" value="Genome"/>
</dbReference>
<name>E4ZP59_LEPMJ</name>
<protein>
    <submittedName>
        <fullName evidence="1">Predicted protein</fullName>
    </submittedName>
</protein>
<proteinExistence type="predicted"/>
<dbReference type="EMBL" id="FP929105">
    <property type="protein sequence ID" value="CBX93084.1"/>
    <property type="molecule type" value="Genomic_DNA"/>
</dbReference>
<accession>E4ZP59</accession>
<reference evidence="2" key="1">
    <citation type="journal article" date="2011" name="Nat. Commun.">
        <title>Effector diversification within compartments of the Leptosphaeria maculans genome affected by Repeat-Induced Point mutations.</title>
        <authorList>
            <person name="Rouxel T."/>
            <person name="Grandaubert J."/>
            <person name="Hane J.K."/>
            <person name="Hoede C."/>
            <person name="van de Wouw A.P."/>
            <person name="Couloux A."/>
            <person name="Dominguez V."/>
            <person name="Anthouard V."/>
            <person name="Bally P."/>
            <person name="Bourras S."/>
            <person name="Cozijnsen A.J."/>
            <person name="Ciuffetti L.M."/>
            <person name="Degrave A."/>
            <person name="Dilmaghani A."/>
            <person name="Duret L."/>
            <person name="Fudal I."/>
            <person name="Goodwin S.B."/>
            <person name="Gout L."/>
            <person name="Glaser N."/>
            <person name="Linglin J."/>
            <person name="Kema G.H.J."/>
            <person name="Lapalu N."/>
            <person name="Lawrence C.B."/>
            <person name="May K."/>
            <person name="Meyer M."/>
            <person name="Ollivier B."/>
            <person name="Poulain J."/>
            <person name="Schoch C.L."/>
            <person name="Simon A."/>
            <person name="Spatafora J.W."/>
            <person name="Stachowiak A."/>
            <person name="Turgeon B.G."/>
            <person name="Tyler B.M."/>
            <person name="Vincent D."/>
            <person name="Weissenbach J."/>
            <person name="Amselem J."/>
            <person name="Quesneville H."/>
            <person name="Oliver R.P."/>
            <person name="Wincker P."/>
            <person name="Balesdent M.-H."/>
            <person name="Howlett B.J."/>
        </authorList>
    </citation>
    <scope>NUCLEOTIDE SEQUENCE [LARGE SCALE GENOMIC DNA]</scope>
    <source>
        <strain evidence="2">JN3 / isolate v23.1.3 / race Av1-4-5-6-7-8</strain>
    </source>
</reference>
<dbReference type="InParanoid" id="E4ZP59"/>
<evidence type="ECO:0000313" key="2">
    <source>
        <dbReference type="Proteomes" id="UP000002668"/>
    </source>
</evidence>
<dbReference type="AlphaFoldDB" id="E4ZP59"/>
<evidence type="ECO:0000313" key="1">
    <source>
        <dbReference type="EMBL" id="CBX93084.1"/>
    </source>
</evidence>